<dbReference type="WBParaSite" id="nRc.2.0.1.t29179-RA">
    <property type="protein sequence ID" value="nRc.2.0.1.t29179-RA"/>
    <property type="gene ID" value="nRc.2.0.1.g29179"/>
</dbReference>
<dbReference type="SUPFAM" id="SSF48403">
    <property type="entry name" value="Ankyrin repeat"/>
    <property type="match status" value="1"/>
</dbReference>
<protein>
    <submittedName>
        <fullName evidence="6">Uncharacterized protein</fullName>
    </submittedName>
</protein>
<evidence type="ECO:0000313" key="5">
    <source>
        <dbReference type="Proteomes" id="UP000887565"/>
    </source>
</evidence>
<dbReference type="Gene3D" id="1.25.40.20">
    <property type="entry name" value="Ankyrin repeat-containing domain"/>
    <property type="match status" value="1"/>
</dbReference>
<dbReference type="AlphaFoldDB" id="A0A915JSY2"/>
<keyword evidence="3 4" id="KW-0040">ANK repeat</keyword>
<comment type="similarity">
    <text evidence="1">Belongs to the ankyrin SOCS box (ASB) family.</text>
</comment>
<reference evidence="6" key="1">
    <citation type="submission" date="2022-11" db="UniProtKB">
        <authorList>
            <consortium name="WormBaseParasite"/>
        </authorList>
    </citation>
    <scope>IDENTIFICATION</scope>
</reference>
<evidence type="ECO:0000256" key="2">
    <source>
        <dbReference type="ARBA" id="ARBA00022737"/>
    </source>
</evidence>
<dbReference type="PANTHER" id="PTHR24136">
    <property type="entry name" value="SOWAH (DROSOPHILA) HOMOLOG"/>
    <property type="match status" value="1"/>
</dbReference>
<dbReference type="Proteomes" id="UP000887565">
    <property type="component" value="Unplaced"/>
</dbReference>
<dbReference type="InterPro" id="IPR002110">
    <property type="entry name" value="Ankyrin_rpt"/>
</dbReference>
<dbReference type="GO" id="GO:0016567">
    <property type="term" value="P:protein ubiquitination"/>
    <property type="evidence" value="ECO:0007669"/>
    <property type="project" value="TreeGrafter"/>
</dbReference>
<proteinExistence type="inferred from homology"/>
<sequence length="111" mass="12491">MKNHVAMVTLCLGKGIAPNTKIVTKRYGDSKNVQQALHIACTKDYRALAYLLLQFGADVNALDSDNCTPLMNAVINNNMQLVELLLYYKARTDISVSILQFLYVASHHERY</sequence>
<keyword evidence="5" id="KW-1185">Reference proteome</keyword>
<dbReference type="GO" id="GO:0045732">
    <property type="term" value="P:positive regulation of protein catabolic process"/>
    <property type="evidence" value="ECO:0007669"/>
    <property type="project" value="TreeGrafter"/>
</dbReference>
<feature type="repeat" description="ANK" evidence="4">
    <location>
        <begin position="32"/>
        <end position="64"/>
    </location>
</feature>
<evidence type="ECO:0000256" key="4">
    <source>
        <dbReference type="PROSITE-ProRule" id="PRU00023"/>
    </source>
</evidence>
<dbReference type="SMART" id="SM00248">
    <property type="entry name" value="ANK"/>
    <property type="match status" value="2"/>
</dbReference>
<organism evidence="5 6">
    <name type="scientific">Romanomermis culicivorax</name>
    <name type="common">Nematode worm</name>
    <dbReference type="NCBI Taxonomy" id="13658"/>
    <lineage>
        <taxon>Eukaryota</taxon>
        <taxon>Metazoa</taxon>
        <taxon>Ecdysozoa</taxon>
        <taxon>Nematoda</taxon>
        <taxon>Enoplea</taxon>
        <taxon>Dorylaimia</taxon>
        <taxon>Mermithida</taxon>
        <taxon>Mermithoidea</taxon>
        <taxon>Mermithidae</taxon>
        <taxon>Romanomermis</taxon>
    </lineage>
</organism>
<dbReference type="InterPro" id="IPR036770">
    <property type="entry name" value="Ankyrin_rpt-contain_sf"/>
</dbReference>
<dbReference type="PANTHER" id="PTHR24136:SF15">
    <property type="entry name" value="ANK_REP_REGION DOMAIN-CONTAINING PROTEIN"/>
    <property type="match status" value="1"/>
</dbReference>
<evidence type="ECO:0000256" key="1">
    <source>
        <dbReference type="ARBA" id="ARBA00005949"/>
    </source>
</evidence>
<name>A0A915JSY2_ROMCU</name>
<evidence type="ECO:0000313" key="6">
    <source>
        <dbReference type="WBParaSite" id="nRc.2.0.1.t29179-RA"/>
    </source>
</evidence>
<dbReference type="PROSITE" id="PS50297">
    <property type="entry name" value="ANK_REP_REGION"/>
    <property type="match status" value="1"/>
</dbReference>
<accession>A0A915JSY2</accession>
<dbReference type="Pfam" id="PF12796">
    <property type="entry name" value="Ank_2"/>
    <property type="match status" value="1"/>
</dbReference>
<dbReference type="PROSITE" id="PS50088">
    <property type="entry name" value="ANK_REPEAT"/>
    <property type="match status" value="1"/>
</dbReference>
<dbReference type="InterPro" id="IPR051573">
    <property type="entry name" value="Ankyrin-SOCS_box_domain"/>
</dbReference>
<evidence type="ECO:0000256" key="3">
    <source>
        <dbReference type="ARBA" id="ARBA00023043"/>
    </source>
</evidence>
<keyword evidence="2" id="KW-0677">Repeat</keyword>